<gene>
    <name evidence="1" type="ORF">L198_00392</name>
</gene>
<sequence>MPGTRGAIAASSPQV</sequence>
<organism evidence="1 2">
    <name type="scientific">Cryptococcus wingfieldii CBS 7118</name>
    <dbReference type="NCBI Taxonomy" id="1295528"/>
    <lineage>
        <taxon>Eukaryota</taxon>
        <taxon>Fungi</taxon>
        <taxon>Dikarya</taxon>
        <taxon>Basidiomycota</taxon>
        <taxon>Agaricomycotina</taxon>
        <taxon>Tremellomycetes</taxon>
        <taxon>Tremellales</taxon>
        <taxon>Cryptococcaceae</taxon>
        <taxon>Cryptococcus</taxon>
    </lineage>
</organism>
<name>A0A1E3K690_9TREE</name>
<evidence type="ECO:0000313" key="2">
    <source>
        <dbReference type="Proteomes" id="UP000094819"/>
    </source>
</evidence>
<evidence type="ECO:0000313" key="1">
    <source>
        <dbReference type="EMBL" id="ODO08660.1"/>
    </source>
</evidence>
<keyword evidence="2" id="KW-1185">Reference proteome</keyword>
<proteinExistence type="predicted"/>
<reference evidence="1 2" key="1">
    <citation type="submission" date="2016-06" db="EMBL/GenBank/DDBJ databases">
        <title>Evolution of pathogenesis and genome organization in the Tremellales.</title>
        <authorList>
            <person name="Cuomo C."/>
            <person name="Litvintseva A."/>
            <person name="Heitman J."/>
            <person name="Chen Y."/>
            <person name="Sun S."/>
            <person name="Springer D."/>
            <person name="Dromer F."/>
            <person name="Young S."/>
            <person name="Zeng Q."/>
            <person name="Chapman S."/>
            <person name="Gujja S."/>
            <person name="Saif S."/>
            <person name="Birren B."/>
        </authorList>
    </citation>
    <scope>NUCLEOTIDE SEQUENCE [LARGE SCALE GENOMIC DNA]</scope>
    <source>
        <strain evidence="1 2">CBS 7118</strain>
    </source>
</reference>
<dbReference type="Proteomes" id="UP000094819">
    <property type="component" value="Unassembled WGS sequence"/>
</dbReference>
<accession>A0A1E3K690</accession>
<dbReference type="EMBL" id="AWGH01000001">
    <property type="protein sequence ID" value="ODO08660.1"/>
    <property type="molecule type" value="Genomic_DNA"/>
</dbReference>
<protein>
    <submittedName>
        <fullName evidence="1">Uncharacterized protein</fullName>
    </submittedName>
</protein>
<comment type="caution">
    <text evidence="1">The sequence shown here is derived from an EMBL/GenBank/DDBJ whole genome shotgun (WGS) entry which is preliminary data.</text>
</comment>